<proteinExistence type="inferred from homology"/>
<evidence type="ECO:0000256" key="2">
    <source>
        <dbReference type="ARBA" id="ARBA00004328"/>
    </source>
</evidence>
<dbReference type="GO" id="GO:0003968">
    <property type="term" value="F:RNA-directed RNA polymerase activity"/>
    <property type="evidence" value="ECO:0007669"/>
    <property type="project" value="InterPro"/>
</dbReference>
<dbReference type="GO" id="GO:0044423">
    <property type="term" value="C:virion component"/>
    <property type="evidence" value="ECO:0007669"/>
    <property type="project" value="UniProtKB-KW"/>
</dbReference>
<protein>
    <recommendedName>
        <fullName evidence="3">Phosphoprotein</fullName>
    </recommendedName>
</protein>
<gene>
    <name evidence="10" type="primary">P</name>
</gene>
<feature type="region of interest" description="Disordered" evidence="9">
    <location>
        <begin position="75"/>
        <end position="132"/>
    </location>
</feature>
<comment type="similarity">
    <text evidence="8">Belongs to the pneumoviridae phosphoprotein P family.</text>
</comment>
<accession>A0A0K0KF85</accession>
<name>A0A0K0KF85_9MONO</name>
<dbReference type="Pfam" id="PF02478">
    <property type="entry name" value="Pneumo_phosprot"/>
    <property type="match status" value="1"/>
</dbReference>
<keyword evidence="7" id="KW-1035">Host cytoplasm</keyword>
<sequence>MSFPEGKDILFMGNEAAKIAEAFQKSLKKSGHKRTQSIVGEKVNTISETLELPTISKPARSSTLLEPKLAWADNSGITKITEKPATKTTDPAEEEELNEKKVLPSSDGKTPAEKKSKFSTSAKKKVSFTSNEPGKYTKLEKDALDLLSDNEEEDAESSILTFEEKDTSSLSIEARLESIEEKLSMILGLLRTLNIATAGPTAARDGIRDAMIGIREELIAEIIKEAKGKAAEMMEEEMNQRSKIGNGSVKLTEKAKELNKIVEDESTSGESEEEEEPKETQDNNQGDDIYQLIM</sequence>
<reference evidence="10 11" key="1">
    <citation type="submission" date="2013-08" db="EMBL/GenBank/DDBJ databases">
        <title>Human metapneumovirus strain (KUMC-MP) isolated from Korean infant patient.</title>
        <authorList>
            <person name="Song K.-J."/>
            <person name="Kwak E.J."/>
            <person name="Moon K.M."/>
            <person name="Lee C.K."/>
            <person name="Park K.S."/>
        </authorList>
    </citation>
    <scope>NUCLEOTIDE SEQUENCE [LARGE SCALE GENOMIC DNA]</scope>
    <source>
        <strain evidence="10">KUMC-MP</strain>
    </source>
</reference>
<dbReference type="EMBL" id="KF516922">
    <property type="protein sequence ID" value="AII17601.1"/>
    <property type="molecule type" value="Viral_cRNA"/>
</dbReference>
<comment type="subcellular location">
    <subcellularLocation>
        <location evidence="1">Host cytoplasm</location>
    </subcellularLocation>
    <subcellularLocation>
        <location evidence="2">Virion</location>
    </subcellularLocation>
</comment>
<evidence type="ECO:0000313" key="11">
    <source>
        <dbReference type="Proteomes" id="UP000106948"/>
    </source>
</evidence>
<organism evidence="10 11">
    <name type="scientific">human metapneumovirus</name>
    <dbReference type="NCBI Taxonomy" id="162145"/>
    <lineage>
        <taxon>Viruses</taxon>
        <taxon>Riboviria</taxon>
        <taxon>Orthornavirae</taxon>
        <taxon>Negarnaviricota</taxon>
        <taxon>Haploviricotina</taxon>
        <taxon>Monjiviricetes</taxon>
        <taxon>Mononegavirales</taxon>
        <taxon>Pneumoviridae</taxon>
        <taxon>Metapneumovirus</taxon>
        <taxon>Metapneumovirus hominis</taxon>
    </lineage>
</organism>
<evidence type="ECO:0000256" key="4">
    <source>
        <dbReference type="ARBA" id="ARBA00022553"/>
    </source>
</evidence>
<dbReference type="Proteomes" id="UP000106948">
    <property type="component" value="Genome"/>
</dbReference>
<evidence type="ECO:0000256" key="7">
    <source>
        <dbReference type="ARBA" id="ARBA00023200"/>
    </source>
</evidence>
<evidence type="ECO:0000313" key="10">
    <source>
        <dbReference type="EMBL" id="AII17601.1"/>
    </source>
</evidence>
<evidence type="ECO:0000256" key="1">
    <source>
        <dbReference type="ARBA" id="ARBA00004192"/>
    </source>
</evidence>
<feature type="compositionally biased region" description="Acidic residues" evidence="9">
    <location>
        <begin position="264"/>
        <end position="277"/>
    </location>
</feature>
<dbReference type="InterPro" id="IPR003487">
    <property type="entry name" value="Pprotein_pneumovir"/>
</dbReference>
<evidence type="ECO:0000256" key="6">
    <source>
        <dbReference type="ARBA" id="ARBA00022953"/>
    </source>
</evidence>
<evidence type="ECO:0000256" key="5">
    <source>
        <dbReference type="ARBA" id="ARBA00022844"/>
    </source>
</evidence>
<dbReference type="GO" id="GO:0030430">
    <property type="term" value="C:host cell cytoplasm"/>
    <property type="evidence" value="ECO:0007669"/>
    <property type="project" value="UniProtKB-SubCell"/>
</dbReference>
<evidence type="ECO:0000256" key="9">
    <source>
        <dbReference type="SAM" id="MobiDB-lite"/>
    </source>
</evidence>
<evidence type="ECO:0000256" key="8">
    <source>
        <dbReference type="ARBA" id="ARBA00023776"/>
    </source>
</evidence>
<keyword evidence="4" id="KW-0597">Phosphoprotein</keyword>
<keyword evidence="6" id="KW-0693">Viral RNA replication</keyword>
<evidence type="ECO:0000256" key="3">
    <source>
        <dbReference type="ARBA" id="ARBA00020572"/>
    </source>
</evidence>
<keyword evidence="5" id="KW-0946">Virion</keyword>
<feature type="region of interest" description="Disordered" evidence="9">
    <location>
        <begin position="255"/>
        <end position="294"/>
    </location>
</feature>